<gene>
    <name evidence="2" type="ORF">GURASL_12140</name>
</gene>
<proteinExistence type="predicted"/>
<evidence type="ECO:0000256" key="1">
    <source>
        <dbReference type="SAM" id="MobiDB-lite"/>
    </source>
</evidence>
<reference evidence="2 3" key="1">
    <citation type="submission" date="2022-12" db="EMBL/GenBank/DDBJ databases">
        <title>Polyphasic characterization of Geotalea uranireducens NIT-SL11 newly isolated from a complex of sewage sludge and microbially reduced graphene oxide.</title>
        <authorList>
            <person name="Xie L."/>
            <person name="Yoshida N."/>
            <person name="Meng L."/>
        </authorList>
    </citation>
    <scope>NUCLEOTIDE SEQUENCE [LARGE SCALE GENOMIC DNA]</scope>
    <source>
        <strain evidence="2 3">NIT-SL11</strain>
    </source>
</reference>
<dbReference type="EMBL" id="AP027151">
    <property type="protein sequence ID" value="BDV42291.1"/>
    <property type="molecule type" value="Genomic_DNA"/>
</dbReference>
<accession>A0ABN6VSZ5</accession>
<sequence length="79" mass="8545">MNGGSILSNDGNRNSVLDLALYCMLHTNPFNKACISKYSRIGWTHRAIPAYDTPNQLGSSPLANPIGNESSVATNRFCS</sequence>
<feature type="region of interest" description="Disordered" evidence="1">
    <location>
        <begin position="60"/>
        <end position="79"/>
    </location>
</feature>
<name>A0ABN6VSZ5_9BACT</name>
<keyword evidence="3" id="KW-1185">Reference proteome</keyword>
<dbReference type="Proteomes" id="UP001317705">
    <property type="component" value="Chromosome"/>
</dbReference>
<protein>
    <submittedName>
        <fullName evidence="2">Uncharacterized protein</fullName>
    </submittedName>
</protein>
<evidence type="ECO:0000313" key="2">
    <source>
        <dbReference type="EMBL" id="BDV42291.1"/>
    </source>
</evidence>
<organism evidence="2 3">
    <name type="scientific">Geotalea uraniireducens</name>
    <dbReference type="NCBI Taxonomy" id="351604"/>
    <lineage>
        <taxon>Bacteria</taxon>
        <taxon>Pseudomonadati</taxon>
        <taxon>Thermodesulfobacteriota</taxon>
        <taxon>Desulfuromonadia</taxon>
        <taxon>Geobacterales</taxon>
        <taxon>Geobacteraceae</taxon>
        <taxon>Geotalea</taxon>
    </lineage>
</organism>
<evidence type="ECO:0000313" key="3">
    <source>
        <dbReference type="Proteomes" id="UP001317705"/>
    </source>
</evidence>